<gene>
    <name evidence="6" type="ORF">J2Z79_002342</name>
</gene>
<dbReference type="SUPFAM" id="SSF52540">
    <property type="entry name" value="P-loop containing nucleoside triphosphate hydrolases"/>
    <property type="match status" value="1"/>
</dbReference>
<dbReference type="PANTHER" id="PTHR42711">
    <property type="entry name" value="ABC TRANSPORTER ATP-BINDING PROTEIN"/>
    <property type="match status" value="1"/>
</dbReference>
<dbReference type="InterPro" id="IPR050763">
    <property type="entry name" value="ABC_transporter_ATP-binding"/>
</dbReference>
<evidence type="ECO:0000313" key="7">
    <source>
        <dbReference type="Proteomes" id="UP001519289"/>
    </source>
</evidence>
<proteinExistence type="inferred from homology"/>
<dbReference type="CDD" id="cd03230">
    <property type="entry name" value="ABC_DR_subfamily_A"/>
    <property type="match status" value="1"/>
</dbReference>
<evidence type="ECO:0000259" key="5">
    <source>
        <dbReference type="PROSITE" id="PS50893"/>
    </source>
</evidence>
<dbReference type="Proteomes" id="UP001519289">
    <property type="component" value="Unassembled WGS sequence"/>
</dbReference>
<dbReference type="InterPro" id="IPR003439">
    <property type="entry name" value="ABC_transporter-like_ATP-bd"/>
</dbReference>
<dbReference type="EMBL" id="JAGGLG010000019">
    <property type="protein sequence ID" value="MBP2018927.1"/>
    <property type="molecule type" value="Genomic_DNA"/>
</dbReference>
<sequence length="303" mass="32661">MDLAVCVEDLVVRYGDVTAVDHLSLAVRRGEIFGLLGPNGAGKTTTLAVLEGIRAPDSGRAEVLGLSVREHARALKHRIGVQFQVTTFFDTLTVLETLRLYAALYPRAASPAEMLRLLDLEGKARARVSTLSGGQKQRLAIGTAMLHDPELLFLDEPTTGLDPQARKAIWALVEGFRARGKTVLLTTHYMEEAEALCDRVAVVDGGRVIQVDTPAGLVGSLPFREVIRAAFREPPPAEACRTLPAEAAVEAGPGVWEFRAADPDATAAAVQELGGRWGLVQFQRRAASLEDYFLAVTGRALRG</sequence>
<evidence type="ECO:0000256" key="1">
    <source>
        <dbReference type="ARBA" id="ARBA00005417"/>
    </source>
</evidence>
<keyword evidence="2" id="KW-0813">Transport</keyword>
<dbReference type="GO" id="GO:0005524">
    <property type="term" value="F:ATP binding"/>
    <property type="evidence" value="ECO:0007669"/>
    <property type="project" value="UniProtKB-KW"/>
</dbReference>
<dbReference type="InterPro" id="IPR027417">
    <property type="entry name" value="P-loop_NTPase"/>
</dbReference>
<dbReference type="RefSeq" id="WP_209467051.1">
    <property type="nucleotide sequence ID" value="NZ_JAGGLG010000019.1"/>
</dbReference>
<dbReference type="InterPro" id="IPR017871">
    <property type="entry name" value="ABC_transporter-like_CS"/>
</dbReference>
<reference evidence="6 7" key="1">
    <citation type="submission" date="2021-03" db="EMBL/GenBank/DDBJ databases">
        <title>Genomic Encyclopedia of Type Strains, Phase IV (KMG-IV): sequencing the most valuable type-strain genomes for metagenomic binning, comparative biology and taxonomic classification.</title>
        <authorList>
            <person name="Goeker M."/>
        </authorList>
    </citation>
    <scope>NUCLEOTIDE SEQUENCE [LARGE SCALE GENOMIC DNA]</scope>
    <source>
        <strain evidence="6 7">DSM 27138</strain>
    </source>
</reference>
<dbReference type="PANTHER" id="PTHR42711:SF5">
    <property type="entry name" value="ABC TRANSPORTER ATP-BINDING PROTEIN NATA"/>
    <property type="match status" value="1"/>
</dbReference>
<dbReference type="Pfam" id="PF00005">
    <property type="entry name" value="ABC_tran"/>
    <property type="match status" value="1"/>
</dbReference>
<feature type="domain" description="ABC transporter" evidence="5">
    <location>
        <begin position="5"/>
        <end position="230"/>
    </location>
</feature>
<dbReference type="SMART" id="SM00382">
    <property type="entry name" value="AAA"/>
    <property type="match status" value="1"/>
</dbReference>
<evidence type="ECO:0000256" key="2">
    <source>
        <dbReference type="ARBA" id="ARBA00022448"/>
    </source>
</evidence>
<protein>
    <submittedName>
        <fullName evidence="6">ABC-2 type transport system ATP-binding protein</fullName>
    </submittedName>
</protein>
<keyword evidence="4 6" id="KW-0067">ATP-binding</keyword>
<name>A0ABS4JTR5_9FIRM</name>
<dbReference type="InterPro" id="IPR003593">
    <property type="entry name" value="AAA+_ATPase"/>
</dbReference>
<evidence type="ECO:0000256" key="4">
    <source>
        <dbReference type="ARBA" id="ARBA00022840"/>
    </source>
</evidence>
<comment type="similarity">
    <text evidence="1">Belongs to the ABC transporter superfamily.</text>
</comment>
<organism evidence="6 7">
    <name type="scientific">Symbiobacterium terraclitae</name>
    <dbReference type="NCBI Taxonomy" id="557451"/>
    <lineage>
        <taxon>Bacteria</taxon>
        <taxon>Bacillati</taxon>
        <taxon>Bacillota</taxon>
        <taxon>Clostridia</taxon>
        <taxon>Eubacteriales</taxon>
        <taxon>Symbiobacteriaceae</taxon>
        <taxon>Symbiobacterium</taxon>
    </lineage>
</organism>
<keyword evidence="3" id="KW-0547">Nucleotide-binding</keyword>
<dbReference type="PROSITE" id="PS50893">
    <property type="entry name" value="ABC_TRANSPORTER_2"/>
    <property type="match status" value="1"/>
</dbReference>
<dbReference type="Gene3D" id="3.40.50.300">
    <property type="entry name" value="P-loop containing nucleotide triphosphate hydrolases"/>
    <property type="match status" value="1"/>
</dbReference>
<comment type="caution">
    <text evidence="6">The sequence shown here is derived from an EMBL/GenBank/DDBJ whole genome shotgun (WGS) entry which is preliminary data.</text>
</comment>
<evidence type="ECO:0000313" key="6">
    <source>
        <dbReference type="EMBL" id="MBP2018927.1"/>
    </source>
</evidence>
<accession>A0ABS4JTR5</accession>
<keyword evidence="7" id="KW-1185">Reference proteome</keyword>
<evidence type="ECO:0000256" key="3">
    <source>
        <dbReference type="ARBA" id="ARBA00022741"/>
    </source>
</evidence>
<dbReference type="PROSITE" id="PS00211">
    <property type="entry name" value="ABC_TRANSPORTER_1"/>
    <property type="match status" value="1"/>
</dbReference>